<accession>A0A843VCP2</accession>
<dbReference type="InterPro" id="IPR011009">
    <property type="entry name" value="Kinase-like_dom_sf"/>
</dbReference>
<dbReference type="PANTHER" id="PTHR48010">
    <property type="entry name" value="OS05G0588300 PROTEIN"/>
    <property type="match status" value="1"/>
</dbReference>
<gene>
    <name evidence="2" type="ORF">Taro_024920</name>
</gene>
<evidence type="ECO:0000256" key="1">
    <source>
        <dbReference type="SAM" id="MobiDB-lite"/>
    </source>
</evidence>
<feature type="region of interest" description="Disordered" evidence="1">
    <location>
        <begin position="100"/>
        <end position="129"/>
    </location>
</feature>
<protein>
    <submittedName>
        <fullName evidence="2">Uncharacterized protein</fullName>
    </submittedName>
</protein>
<dbReference type="SUPFAM" id="SSF56112">
    <property type="entry name" value="Protein kinase-like (PK-like)"/>
    <property type="match status" value="1"/>
</dbReference>
<evidence type="ECO:0000313" key="3">
    <source>
        <dbReference type="Proteomes" id="UP000652761"/>
    </source>
</evidence>
<comment type="caution">
    <text evidence="2">The sequence shown here is derived from an EMBL/GenBank/DDBJ whole genome shotgun (WGS) entry which is preliminary data.</text>
</comment>
<dbReference type="AlphaFoldDB" id="A0A843VCP2"/>
<sequence length="129" mass="14489">MLETQRPTFKSDIYNVGVLLLELPTGKAPNQASLGKEGINLPQWEWKVEMFDMELVRYQNIEEEMVQVLQMAMACVETMSNAWPEIQKVMCMLNDVVNKGDGDDNLQKSSNKPSKDSYGGPTPFASTTP</sequence>
<dbReference type="OrthoDB" id="4062651at2759"/>
<name>A0A843VCP2_COLES</name>
<dbReference type="EMBL" id="NMUH01001434">
    <property type="protein sequence ID" value="MQL92297.1"/>
    <property type="molecule type" value="Genomic_DNA"/>
</dbReference>
<dbReference type="PANTHER" id="PTHR48010:SF55">
    <property type="entry name" value="OS01G0607900 PROTEIN"/>
    <property type="match status" value="1"/>
</dbReference>
<organism evidence="2 3">
    <name type="scientific">Colocasia esculenta</name>
    <name type="common">Wild taro</name>
    <name type="synonym">Arum esculentum</name>
    <dbReference type="NCBI Taxonomy" id="4460"/>
    <lineage>
        <taxon>Eukaryota</taxon>
        <taxon>Viridiplantae</taxon>
        <taxon>Streptophyta</taxon>
        <taxon>Embryophyta</taxon>
        <taxon>Tracheophyta</taxon>
        <taxon>Spermatophyta</taxon>
        <taxon>Magnoliopsida</taxon>
        <taxon>Liliopsida</taxon>
        <taxon>Araceae</taxon>
        <taxon>Aroideae</taxon>
        <taxon>Colocasieae</taxon>
        <taxon>Colocasia</taxon>
    </lineage>
</organism>
<evidence type="ECO:0000313" key="2">
    <source>
        <dbReference type="EMBL" id="MQL92297.1"/>
    </source>
</evidence>
<proteinExistence type="predicted"/>
<dbReference type="Gene3D" id="1.10.510.10">
    <property type="entry name" value="Transferase(Phosphotransferase) domain 1"/>
    <property type="match status" value="1"/>
</dbReference>
<keyword evidence="3" id="KW-1185">Reference proteome</keyword>
<reference evidence="2" key="1">
    <citation type="submission" date="2017-07" db="EMBL/GenBank/DDBJ databases">
        <title>Taro Niue Genome Assembly and Annotation.</title>
        <authorList>
            <person name="Atibalentja N."/>
            <person name="Keating K."/>
            <person name="Fields C.J."/>
        </authorList>
    </citation>
    <scope>NUCLEOTIDE SEQUENCE</scope>
    <source>
        <strain evidence="2">Niue_2</strain>
        <tissue evidence="2">Leaf</tissue>
    </source>
</reference>
<dbReference type="InterPro" id="IPR050994">
    <property type="entry name" value="At_inactive_RLKs"/>
</dbReference>
<dbReference type="Proteomes" id="UP000652761">
    <property type="component" value="Unassembled WGS sequence"/>
</dbReference>